<dbReference type="RefSeq" id="WP_025800457.1">
    <property type="nucleotide sequence ID" value="NZ_CP009706.1"/>
</dbReference>
<dbReference type="Gene3D" id="2.20.200.10">
    <property type="entry name" value="Outer membrane efflux proteins (OEP)"/>
    <property type="match status" value="1"/>
</dbReference>
<dbReference type="PANTHER" id="PTHR30203">
    <property type="entry name" value="OUTER MEMBRANE CATION EFFLUX PROTEIN"/>
    <property type="match status" value="1"/>
</dbReference>
<dbReference type="Gene3D" id="1.20.1600.10">
    <property type="entry name" value="Outer membrane efflux proteins (OEP)"/>
    <property type="match status" value="1"/>
</dbReference>
<name>A0A097QZK7_HAFAL</name>
<comment type="subcellular location">
    <subcellularLocation>
        <location evidence="1 10">Cell outer membrane</location>
        <topology evidence="1 10">Lipid-anchor</topology>
    </subcellularLocation>
</comment>
<evidence type="ECO:0000313" key="12">
    <source>
        <dbReference type="Proteomes" id="UP000029986"/>
    </source>
</evidence>
<evidence type="ECO:0000256" key="5">
    <source>
        <dbReference type="ARBA" id="ARBA00022729"/>
    </source>
</evidence>
<keyword evidence="6 10" id="KW-0472">Membrane</keyword>
<evidence type="ECO:0000256" key="10">
    <source>
        <dbReference type="RuleBase" id="RU362097"/>
    </source>
</evidence>
<dbReference type="SUPFAM" id="SSF56954">
    <property type="entry name" value="Outer membrane efflux proteins (OEP)"/>
    <property type="match status" value="1"/>
</dbReference>
<dbReference type="EMBL" id="CP009706">
    <property type="protein sequence ID" value="AIU71903.1"/>
    <property type="molecule type" value="Genomic_DNA"/>
</dbReference>
<dbReference type="eggNOG" id="COG1538">
    <property type="taxonomic scope" value="Bacteria"/>
</dbReference>
<evidence type="ECO:0000256" key="3">
    <source>
        <dbReference type="ARBA" id="ARBA00022452"/>
    </source>
</evidence>
<dbReference type="NCBIfam" id="TIGR01845">
    <property type="entry name" value="outer_NodT"/>
    <property type="match status" value="1"/>
</dbReference>
<dbReference type="GO" id="GO:0009279">
    <property type="term" value="C:cell outer membrane"/>
    <property type="evidence" value="ECO:0007669"/>
    <property type="project" value="UniProtKB-SubCell"/>
</dbReference>
<keyword evidence="3 10" id="KW-1134">Transmembrane beta strand</keyword>
<gene>
    <name evidence="11" type="ORF">AT03_05535</name>
</gene>
<accession>A0A097QZK7</accession>
<comment type="function">
    <text evidence="9">Could be involved in resistance to puromycin, acriflavine and tetraphenylarsonium chloride.</text>
</comment>
<feature type="chain" id="PRO_5001433516" evidence="10">
    <location>
        <begin position="25"/>
        <end position="485"/>
    </location>
</feature>
<dbReference type="GO" id="GO:0015562">
    <property type="term" value="F:efflux transmembrane transporter activity"/>
    <property type="evidence" value="ECO:0007669"/>
    <property type="project" value="InterPro"/>
</dbReference>
<evidence type="ECO:0000256" key="7">
    <source>
        <dbReference type="ARBA" id="ARBA00023139"/>
    </source>
</evidence>
<dbReference type="Proteomes" id="UP000029986">
    <property type="component" value="Chromosome"/>
</dbReference>
<sequence length="485" mass="52761">MQFPIRRQMTVLATMLLLAGCASTNNIEPQSSLLNSQQLQLSTPTNTVKAVSINWWTAANDTQLNALMNDALKNAPTLKQAAARVREAENAVGMANSANGPNLDLTANSRRDRFSKNTIQPLAPNVPNPQPLYETTNNLGLSFSYEFDWWGKYRNQVNAAKAQVNAAHAEQQQTALSLTSAIASAYYQLQSDYAMQDLLNKQIQSYQALAEINEQQYNAGVIGIEVWQQSQAQVDINRQLVTQIQTQIDLLSHQIAALTGKSAAGKSNLQRVTLPDSNLLTPPTELTINLLGQRPDITAQRELVESYEQSVQAARKDFYPSVSISGFAGFTTANFKGTNPTLLEAASKAWNLAPAISLPIFHAGALQSKLGEESALYDQAVESYNQTILSAVQDAADAITQQQSANQMYQQAQGASQSTGQVYRVAQAQYQSGLTGRLPMLNSETQLLQQQQAELNAKNNLLQAKIGLIRSLGGGYQAPAVNSKA</sequence>
<proteinExistence type="inferred from homology"/>
<evidence type="ECO:0000256" key="4">
    <source>
        <dbReference type="ARBA" id="ARBA00022692"/>
    </source>
</evidence>
<dbReference type="InterPro" id="IPR010131">
    <property type="entry name" value="MdtP/NodT-like"/>
</dbReference>
<keyword evidence="7 10" id="KW-0564">Palmitate</keyword>
<keyword evidence="12" id="KW-1185">Reference proteome</keyword>
<reference evidence="11 12" key="1">
    <citation type="journal article" date="2014" name="Gut Pathog.">
        <title>Gene clusters of Hafnia alvei strain FB1 important in survival and pathogenesis: a draft genome perspective.</title>
        <authorList>
            <person name="Tan J.Y."/>
            <person name="Yin W.F."/>
            <person name="Chan K.G."/>
        </authorList>
    </citation>
    <scope>NUCLEOTIDE SEQUENCE [LARGE SCALE GENOMIC DNA]</scope>
    <source>
        <strain evidence="11 12">FB1</strain>
    </source>
</reference>
<evidence type="ECO:0000256" key="6">
    <source>
        <dbReference type="ARBA" id="ARBA00023136"/>
    </source>
</evidence>
<dbReference type="Pfam" id="PF02321">
    <property type="entry name" value="OEP"/>
    <property type="match status" value="2"/>
</dbReference>
<evidence type="ECO:0000256" key="9">
    <source>
        <dbReference type="ARBA" id="ARBA00037313"/>
    </source>
</evidence>
<evidence type="ECO:0000256" key="1">
    <source>
        <dbReference type="ARBA" id="ARBA00004459"/>
    </source>
</evidence>
<dbReference type="InterPro" id="IPR003423">
    <property type="entry name" value="OMP_efflux"/>
</dbReference>
<dbReference type="PANTHER" id="PTHR30203:SF20">
    <property type="entry name" value="MULTIDRUG RESISTANCE OUTER MEMBRANE PROTEIN MDTP-RELATED"/>
    <property type="match status" value="1"/>
</dbReference>
<dbReference type="HOGENOM" id="CLU_012817_13_2_6"/>
<dbReference type="PATRIC" id="fig|1453496.5.peg.1102"/>
<keyword evidence="5 10" id="KW-0732">Signal</keyword>
<keyword evidence="8 10" id="KW-0449">Lipoprotein</keyword>
<evidence type="ECO:0000313" key="11">
    <source>
        <dbReference type="EMBL" id="AIU71903.1"/>
    </source>
</evidence>
<organism evidence="11 12">
    <name type="scientific">Hafnia alvei FB1</name>
    <dbReference type="NCBI Taxonomy" id="1453496"/>
    <lineage>
        <taxon>Bacteria</taxon>
        <taxon>Pseudomonadati</taxon>
        <taxon>Pseudomonadota</taxon>
        <taxon>Gammaproteobacteria</taxon>
        <taxon>Enterobacterales</taxon>
        <taxon>Hafniaceae</taxon>
        <taxon>Hafnia</taxon>
    </lineage>
</organism>
<evidence type="ECO:0000256" key="2">
    <source>
        <dbReference type="ARBA" id="ARBA00007613"/>
    </source>
</evidence>
<comment type="similarity">
    <text evidence="2 10">Belongs to the outer membrane factor (OMF) (TC 1.B.17) family.</text>
</comment>
<protein>
    <submittedName>
        <fullName evidence="11">Transporter</fullName>
    </submittedName>
</protein>
<keyword evidence="4 10" id="KW-0812">Transmembrane</keyword>
<evidence type="ECO:0000256" key="8">
    <source>
        <dbReference type="ARBA" id="ARBA00023288"/>
    </source>
</evidence>
<feature type="signal peptide" evidence="10">
    <location>
        <begin position="1"/>
        <end position="24"/>
    </location>
</feature>
<dbReference type="OrthoDB" id="9770517at2"/>
<dbReference type="PROSITE" id="PS51257">
    <property type="entry name" value="PROKAR_LIPOPROTEIN"/>
    <property type="match status" value="1"/>
</dbReference>
<dbReference type="AlphaFoldDB" id="A0A097QZK7"/>
<dbReference type="KEGG" id="hav:AT03_05535"/>